<accession>A0A242VY38</accession>
<name>A0A242VY38_BACTU</name>
<dbReference type="Gene3D" id="2.170.15.10">
    <property type="entry name" value="Proaerolysin, chain A, domain 3"/>
    <property type="match status" value="1"/>
</dbReference>
<dbReference type="RefSeq" id="WP_001227778.1">
    <property type="nucleotide sequence ID" value="NZ_NFCF01000116.1"/>
</dbReference>
<dbReference type="EMBL" id="NFCF01000116">
    <property type="protein sequence ID" value="OTW44055.1"/>
    <property type="molecule type" value="Genomic_DNA"/>
</dbReference>
<dbReference type="Pfam" id="PF03318">
    <property type="entry name" value="ETX_MTX2"/>
    <property type="match status" value="1"/>
</dbReference>
<evidence type="ECO:0000313" key="2">
    <source>
        <dbReference type="EMBL" id="OTW44055.1"/>
    </source>
</evidence>
<proteinExistence type="predicted"/>
<feature type="signal peptide" evidence="1">
    <location>
        <begin position="1"/>
        <end position="26"/>
    </location>
</feature>
<evidence type="ECO:0000313" key="3">
    <source>
        <dbReference type="Proteomes" id="UP000195152"/>
    </source>
</evidence>
<dbReference type="SUPFAM" id="SSF56973">
    <property type="entry name" value="Aerolisin/ETX pore-forming domain"/>
    <property type="match status" value="1"/>
</dbReference>
<comment type="caution">
    <text evidence="2">The sequence shown here is derived from an EMBL/GenBank/DDBJ whole genome shotgun (WGS) entry which is preliminary data.</text>
</comment>
<keyword evidence="1" id="KW-0732">Signal</keyword>
<feature type="chain" id="PRO_5011228371" evidence="1">
    <location>
        <begin position="27"/>
        <end position="326"/>
    </location>
</feature>
<dbReference type="InterPro" id="IPR004991">
    <property type="entry name" value="Aerolysin-like"/>
</dbReference>
<organism evidence="2 3">
    <name type="scientific">Bacillus thuringiensis serovar mexicanensis</name>
    <dbReference type="NCBI Taxonomy" id="180868"/>
    <lineage>
        <taxon>Bacteria</taxon>
        <taxon>Bacillati</taxon>
        <taxon>Bacillota</taxon>
        <taxon>Bacilli</taxon>
        <taxon>Bacillales</taxon>
        <taxon>Bacillaceae</taxon>
        <taxon>Bacillus</taxon>
        <taxon>Bacillus cereus group</taxon>
    </lineage>
</organism>
<dbReference type="CDD" id="cd20223">
    <property type="entry name" value="PFM_epsilon-toxin-like"/>
    <property type="match status" value="1"/>
</dbReference>
<dbReference type="Proteomes" id="UP000195152">
    <property type="component" value="Unassembled WGS sequence"/>
</dbReference>
<gene>
    <name evidence="2" type="ORF">BK699_33280</name>
</gene>
<sequence length="326" mass="36329">MRKKLIVTTASLSLALTSFGSITSLAESNNQQNKMVEVNGTTSNSFILSPITSNIITDVDQQMNKISDYYYNNNLKLKDIGDYYHIIRLENKNTTMSFDLNADDIKNLHYNDLQPQYIGENEFKNTTDQEQTFTTASYSQAVTNSVSSTVIQGFKATSTTSLLKIPILLPGGINLNAEFNSASNTTTTNTTTETLTAPPQNIKVPAGRTYKVEVNLLKKKFTGDIDFHGKGTNVKSNLKVRATYYGPGFPRPTKYPTYTYSTADMWRGLTTEQKKQITGVNFNNNKDLTIDGTTKVEGIYGSNLEVVVYDITNKNTPKIVETRTFK</sequence>
<protein>
    <submittedName>
        <fullName evidence="2">Toxin ETX</fullName>
    </submittedName>
</protein>
<reference evidence="2 3" key="1">
    <citation type="submission" date="2016-10" db="EMBL/GenBank/DDBJ databases">
        <title>Comparative genomics of Bacillus thuringiensis reveals a path to pathogens against multiple invertebrate hosts.</title>
        <authorList>
            <person name="Zheng J."/>
            <person name="Gao Q."/>
            <person name="Liu H."/>
            <person name="Peng D."/>
            <person name="Ruan L."/>
            <person name="Sun M."/>
        </authorList>
    </citation>
    <scope>NUCLEOTIDE SEQUENCE [LARGE SCALE GENOMIC DNA]</scope>
    <source>
        <strain evidence="2">BGSC 4AC1</strain>
    </source>
</reference>
<evidence type="ECO:0000256" key="1">
    <source>
        <dbReference type="SAM" id="SignalP"/>
    </source>
</evidence>
<dbReference type="AlphaFoldDB" id="A0A242VY38"/>